<name>A0AC34R0T3_9BILA</name>
<reference evidence="2" key="1">
    <citation type="submission" date="2022-11" db="UniProtKB">
        <authorList>
            <consortium name="WormBaseParasite"/>
        </authorList>
    </citation>
    <scope>IDENTIFICATION</scope>
</reference>
<organism evidence="1 2">
    <name type="scientific">Panagrolaimus sp. JU765</name>
    <dbReference type="NCBI Taxonomy" id="591449"/>
    <lineage>
        <taxon>Eukaryota</taxon>
        <taxon>Metazoa</taxon>
        <taxon>Ecdysozoa</taxon>
        <taxon>Nematoda</taxon>
        <taxon>Chromadorea</taxon>
        <taxon>Rhabditida</taxon>
        <taxon>Tylenchina</taxon>
        <taxon>Panagrolaimomorpha</taxon>
        <taxon>Panagrolaimoidea</taxon>
        <taxon>Panagrolaimidae</taxon>
        <taxon>Panagrolaimus</taxon>
    </lineage>
</organism>
<protein>
    <submittedName>
        <fullName evidence="2">Pyruvate dehydrogenase E1 component subunit alpha</fullName>
    </submittedName>
</protein>
<proteinExistence type="predicted"/>
<evidence type="ECO:0000313" key="1">
    <source>
        <dbReference type="Proteomes" id="UP000887576"/>
    </source>
</evidence>
<dbReference type="Proteomes" id="UP000887576">
    <property type="component" value="Unplaced"/>
</dbReference>
<dbReference type="WBParaSite" id="JU765_v2.g2204.t1">
    <property type="protein sequence ID" value="JU765_v2.g2204.t1"/>
    <property type="gene ID" value="JU765_v2.g2204"/>
</dbReference>
<evidence type="ECO:0000313" key="2">
    <source>
        <dbReference type="WBParaSite" id="JU765_v2.g2204.t1"/>
    </source>
</evidence>
<sequence length="343" mass="38464">MISLKSSKFLTLKSVEFGRYFSSQSCFQTYPYKLFKLDHGPASEVFCTKDELLKYYQQMQTIRKMENLIGNLYSKKEIRGFCHMYTGQEACAVGMVAGMDKNDAVITGYRCHGWIWMMGSTIVEVLGELMGKSSGNVHGKGGSMHMYDKHFYGGNGIVGAQVPLGGGIALAMKHRKQKNVCFALYGDGAANQGQVFETMNMAKLWKLPIVFVCENNGFGMGTSAERSSASTDYYTRGDYIPGLWVDAMDVLTVREATKFCKEWCNSGNGPLVMELHTYRYVGHSVSDPGTSYRKREEVETVRKTHDPIKSLKEHLITSNLATEDEIKKIDKAIQQEIDQALEI</sequence>
<accession>A0AC34R0T3</accession>